<dbReference type="AlphaFoldDB" id="A0A346XU01"/>
<dbReference type="InterPro" id="IPR053153">
    <property type="entry name" value="APC_K+_Transporter"/>
</dbReference>
<gene>
    <name evidence="6" type="ORF">DVS28_a0997</name>
</gene>
<reference evidence="6 7" key="1">
    <citation type="submission" date="2018-09" db="EMBL/GenBank/DDBJ databases">
        <title>Complete genome sequence of Euzebya sp. DY32-46 isolated from seawater of Pacific Ocean.</title>
        <authorList>
            <person name="Xu L."/>
            <person name="Wu Y.-H."/>
            <person name="Xu X.-W."/>
        </authorList>
    </citation>
    <scope>NUCLEOTIDE SEQUENCE [LARGE SCALE GENOMIC DNA]</scope>
    <source>
        <strain evidence="6 7">DY32-46</strain>
    </source>
</reference>
<keyword evidence="7" id="KW-1185">Reference proteome</keyword>
<feature type="transmembrane region" description="Helical" evidence="5">
    <location>
        <begin position="51"/>
        <end position="81"/>
    </location>
</feature>
<accession>A0A346XU01</accession>
<organism evidence="6 7">
    <name type="scientific">Euzebya pacifica</name>
    <dbReference type="NCBI Taxonomy" id="1608957"/>
    <lineage>
        <taxon>Bacteria</taxon>
        <taxon>Bacillati</taxon>
        <taxon>Actinomycetota</taxon>
        <taxon>Nitriliruptoria</taxon>
        <taxon>Euzebyales</taxon>
    </lineage>
</organism>
<evidence type="ECO:0000256" key="2">
    <source>
        <dbReference type="ARBA" id="ARBA00022692"/>
    </source>
</evidence>
<dbReference type="Proteomes" id="UP000264006">
    <property type="component" value="Chromosome"/>
</dbReference>
<dbReference type="KEGG" id="euz:DVS28_a0997"/>
<feature type="transmembrane region" description="Helical" evidence="5">
    <location>
        <begin position="416"/>
        <end position="434"/>
    </location>
</feature>
<dbReference type="OrthoDB" id="9759676at2"/>
<dbReference type="GO" id="GO:0022857">
    <property type="term" value="F:transmembrane transporter activity"/>
    <property type="evidence" value="ECO:0007669"/>
    <property type="project" value="InterPro"/>
</dbReference>
<dbReference type="RefSeq" id="WP_114590467.1">
    <property type="nucleotide sequence ID" value="NZ_CP031165.1"/>
</dbReference>
<dbReference type="EMBL" id="CP031165">
    <property type="protein sequence ID" value="AXV05698.1"/>
    <property type="molecule type" value="Genomic_DNA"/>
</dbReference>
<dbReference type="PANTHER" id="PTHR47704">
    <property type="entry name" value="POTASSIUM TRANSPORTER KIMA"/>
    <property type="match status" value="1"/>
</dbReference>
<feature type="transmembrane region" description="Helical" evidence="5">
    <location>
        <begin position="145"/>
        <end position="162"/>
    </location>
</feature>
<dbReference type="Gene3D" id="1.20.1740.10">
    <property type="entry name" value="Amino acid/polyamine transporter I"/>
    <property type="match status" value="1"/>
</dbReference>
<feature type="transmembrane region" description="Helical" evidence="5">
    <location>
        <begin position="110"/>
        <end position="139"/>
    </location>
</feature>
<feature type="transmembrane region" description="Helical" evidence="5">
    <location>
        <begin position="253"/>
        <end position="275"/>
    </location>
</feature>
<name>A0A346XU01_9ACTN</name>
<keyword evidence="3 5" id="KW-1133">Transmembrane helix</keyword>
<feature type="transmembrane region" description="Helical" evidence="5">
    <location>
        <begin position="440"/>
        <end position="458"/>
    </location>
</feature>
<evidence type="ECO:0000256" key="4">
    <source>
        <dbReference type="ARBA" id="ARBA00023136"/>
    </source>
</evidence>
<evidence type="ECO:0000256" key="3">
    <source>
        <dbReference type="ARBA" id="ARBA00022989"/>
    </source>
</evidence>
<evidence type="ECO:0000256" key="1">
    <source>
        <dbReference type="ARBA" id="ARBA00004141"/>
    </source>
</evidence>
<dbReference type="Pfam" id="PF13520">
    <property type="entry name" value="AA_permease_2"/>
    <property type="match status" value="1"/>
</dbReference>
<feature type="transmembrane region" description="Helical" evidence="5">
    <location>
        <begin position="212"/>
        <end position="232"/>
    </location>
</feature>
<protein>
    <submittedName>
        <fullName evidence="6">Amino acid permease</fullName>
    </submittedName>
</protein>
<feature type="transmembrane region" description="Helical" evidence="5">
    <location>
        <begin position="295"/>
        <end position="322"/>
    </location>
</feature>
<feature type="transmembrane region" description="Helical" evidence="5">
    <location>
        <begin position="169"/>
        <end position="192"/>
    </location>
</feature>
<dbReference type="GO" id="GO:0016020">
    <property type="term" value="C:membrane"/>
    <property type="evidence" value="ECO:0007669"/>
    <property type="project" value="UniProtKB-SubCell"/>
</dbReference>
<feature type="transmembrane region" description="Helical" evidence="5">
    <location>
        <begin position="381"/>
        <end position="404"/>
    </location>
</feature>
<evidence type="ECO:0000256" key="5">
    <source>
        <dbReference type="SAM" id="Phobius"/>
    </source>
</evidence>
<evidence type="ECO:0000313" key="6">
    <source>
        <dbReference type="EMBL" id="AXV05698.1"/>
    </source>
</evidence>
<evidence type="ECO:0000313" key="7">
    <source>
        <dbReference type="Proteomes" id="UP000264006"/>
    </source>
</evidence>
<proteinExistence type="predicted"/>
<keyword evidence="4 5" id="KW-0472">Membrane</keyword>
<keyword evidence="2 5" id="KW-0812">Transmembrane</keyword>
<comment type="subcellular location">
    <subcellularLocation>
        <location evidence="1">Membrane</location>
        <topology evidence="1">Multi-pass membrane protein</topology>
    </subcellularLocation>
</comment>
<dbReference type="PANTHER" id="PTHR47704:SF1">
    <property type="entry name" value="POTASSIUM TRANSPORTER KIMA"/>
    <property type="match status" value="1"/>
</dbReference>
<dbReference type="InterPro" id="IPR002293">
    <property type="entry name" value="AA/rel_permease1"/>
</dbReference>
<feature type="transmembrane region" description="Helical" evidence="5">
    <location>
        <begin position="353"/>
        <end position="375"/>
    </location>
</feature>
<sequence>MGIYSSLKRRVIGDPRASGELTGQVLPPWLGLPTFASDTLSSAAYATEETMVVLALAGAGALTVAGPLAAAVAVLMIIVIFGYRQTVRAYPDGGGAYVVATHNLGRRPGLVAAAALLVDYTLTVAVSVSAGTAAIVSAFPELSPARLLVALTFLGVITVTNLRGVREASIIVAVPVYAFVSIMGAMILRGVVQCSTSGCPSVPFDQPEVPAAVTGLTVWLVLRAFATSATSLTGVEAVSNGVQAFRAPASRNAGITLGLIGLLAVPMVLGIAYLATSIEGVVAFAGLERTVTSQIAGAVFGPSSVGFFGVQVATAAILFLAANTAYADFPRLASRLADDRFLPRQLSARGDRLVFSNGIIALSLAAALLIAFAGARVTVLVALYIVGVFTAFSLSQLGMVRHWLREREPGWRASATLNMVGALATGAVLLVVVVTKFTVGAWIVLVLGPGVVLAMIGVRRHYDAYEAAVVGMGLHPQPQRPVRVIVLEDRVDAATAASVAYAYGIGAAHITGVLVPSGRKRENVRERWRQLAPGLEVNEYVPGLRRTPAMTQRDIALERAGQHPEAFTMAVVPETRSNTWIDVARRHRVAQRAKAALVANGRLVVTNVVSPIGGPGPYQVTEPVQHHVVVLVNRVHRATLRAIAYAESLQANSVQALSVNVGSRRSREILGDWKKAGLKVPLDLVDSPYRSLIDTVQDYVGEFSPDGQHTVVTVVMSEFVLPRWWQRSLHNQTVLQIKSALLFNRGVVTTSVPTLLSSLDPDALPSAEADGPLTVDHQQQPA</sequence>